<dbReference type="InterPro" id="IPR009030">
    <property type="entry name" value="Growth_fac_rcpt_cys_sf"/>
</dbReference>
<dbReference type="SUPFAM" id="SSF57184">
    <property type="entry name" value="Growth factor receptor domain"/>
    <property type="match status" value="1"/>
</dbReference>
<feature type="non-terminal residue" evidence="9">
    <location>
        <position position="1"/>
    </location>
</feature>
<dbReference type="Gene3D" id="2.10.25.10">
    <property type="entry name" value="Laminin"/>
    <property type="match status" value="2"/>
</dbReference>
<dbReference type="SMART" id="SM00179">
    <property type="entry name" value="EGF_CA"/>
    <property type="match status" value="2"/>
</dbReference>
<dbReference type="PROSITE" id="PS01187">
    <property type="entry name" value="EGF_CA"/>
    <property type="match status" value="2"/>
</dbReference>
<dbReference type="PROSITE" id="PS01186">
    <property type="entry name" value="EGF_2"/>
    <property type="match status" value="1"/>
</dbReference>
<evidence type="ECO:0000256" key="5">
    <source>
        <dbReference type="ARBA" id="ARBA00023157"/>
    </source>
</evidence>
<dbReference type="InterPro" id="IPR018097">
    <property type="entry name" value="EGF_Ca-bd_CS"/>
</dbReference>
<dbReference type="PANTHER" id="PTHR24050">
    <property type="entry name" value="PA14 DOMAIN-CONTAINING PROTEIN"/>
    <property type="match status" value="1"/>
</dbReference>
<dbReference type="STRING" id="188477.A0A433SZN8"/>
<evidence type="ECO:0000256" key="3">
    <source>
        <dbReference type="ARBA" id="ARBA00022729"/>
    </source>
</evidence>
<protein>
    <recommendedName>
        <fullName evidence="8">EGF-like domain-containing protein</fullName>
    </recommendedName>
</protein>
<dbReference type="PROSITE" id="PS50026">
    <property type="entry name" value="EGF_3"/>
    <property type="match status" value="1"/>
</dbReference>
<keyword evidence="2 6" id="KW-0245">EGF-like domain</keyword>
<dbReference type="Pfam" id="PF07645">
    <property type="entry name" value="EGF_CA"/>
    <property type="match status" value="2"/>
</dbReference>
<keyword evidence="5" id="KW-1015">Disulfide bond</keyword>
<keyword evidence="3" id="KW-0732">Signal</keyword>
<dbReference type="AlphaFoldDB" id="A0A433SZN8"/>
<accession>A0A433SZN8</accession>
<dbReference type="GO" id="GO:0005509">
    <property type="term" value="F:calcium ion binding"/>
    <property type="evidence" value="ECO:0007669"/>
    <property type="project" value="InterPro"/>
</dbReference>
<dbReference type="InterPro" id="IPR001881">
    <property type="entry name" value="EGF-like_Ca-bd_dom"/>
</dbReference>
<evidence type="ECO:0000256" key="6">
    <source>
        <dbReference type="PROSITE-ProRule" id="PRU00076"/>
    </source>
</evidence>
<comment type="caution">
    <text evidence="6">Lacks conserved residue(s) required for the propagation of feature annotation.</text>
</comment>
<name>A0A433SZN8_ELYCH</name>
<organism evidence="9 10">
    <name type="scientific">Elysia chlorotica</name>
    <name type="common">Eastern emerald elysia</name>
    <name type="synonym">Sea slug</name>
    <dbReference type="NCBI Taxonomy" id="188477"/>
    <lineage>
        <taxon>Eukaryota</taxon>
        <taxon>Metazoa</taxon>
        <taxon>Spiralia</taxon>
        <taxon>Lophotrochozoa</taxon>
        <taxon>Mollusca</taxon>
        <taxon>Gastropoda</taxon>
        <taxon>Heterobranchia</taxon>
        <taxon>Euthyneura</taxon>
        <taxon>Panpulmonata</taxon>
        <taxon>Sacoglossa</taxon>
        <taxon>Placobranchoidea</taxon>
        <taxon>Plakobranchidae</taxon>
        <taxon>Elysia</taxon>
    </lineage>
</organism>
<feature type="non-terminal residue" evidence="9">
    <location>
        <position position="167"/>
    </location>
</feature>
<proteinExistence type="inferred from homology"/>
<gene>
    <name evidence="9" type="ORF">EGW08_017464</name>
</gene>
<evidence type="ECO:0000256" key="1">
    <source>
        <dbReference type="ARBA" id="ARBA00005897"/>
    </source>
</evidence>
<feature type="domain" description="EGF-like" evidence="8">
    <location>
        <begin position="61"/>
        <end position="102"/>
    </location>
</feature>
<evidence type="ECO:0000313" key="10">
    <source>
        <dbReference type="Proteomes" id="UP000271974"/>
    </source>
</evidence>
<dbReference type="InterPro" id="IPR000742">
    <property type="entry name" value="EGF"/>
</dbReference>
<evidence type="ECO:0000256" key="2">
    <source>
        <dbReference type="ARBA" id="ARBA00022536"/>
    </source>
</evidence>
<comment type="caution">
    <text evidence="9">The sequence shown here is derived from an EMBL/GenBank/DDBJ whole genome shotgun (WGS) entry which is preliminary data.</text>
</comment>
<dbReference type="InterPro" id="IPR052235">
    <property type="entry name" value="Nephronectin_domain"/>
</dbReference>
<evidence type="ECO:0000256" key="4">
    <source>
        <dbReference type="ARBA" id="ARBA00022737"/>
    </source>
</evidence>
<dbReference type="InterPro" id="IPR049883">
    <property type="entry name" value="NOTCH1_EGF-like"/>
</dbReference>
<dbReference type="PROSITE" id="PS00010">
    <property type="entry name" value="ASX_HYDROXYL"/>
    <property type="match status" value="1"/>
</dbReference>
<keyword evidence="4" id="KW-0677">Repeat</keyword>
<dbReference type="InterPro" id="IPR006212">
    <property type="entry name" value="Furin_repeat"/>
</dbReference>
<feature type="region of interest" description="Disordered" evidence="7">
    <location>
        <begin position="109"/>
        <end position="128"/>
    </location>
</feature>
<dbReference type="CDD" id="cd00054">
    <property type="entry name" value="EGF_CA"/>
    <property type="match status" value="1"/>
</dbReference>
<dbReference type="SMART" id="SM00261">
    <property type="entry name" value="FU"/>
    <property type="match status" value="1"/>
</dbReference>
<dbReference type="EMBL" id="RQTK01000801">
    <property type="protein sequence ID" value="RUS74766.1"/>
    <property type="molecule type" value="Genomic_DNA"/>
</dbReference>
<comment type="similarity">
    <text evidence="1">Belongs to the CRELD family.</text>
</comment>
<evidence type="ECO:0000259" key="8">
    <source>
        <dbReference type="PROSITE" id="PS50026"/>
    </source>
</evidence>
<dbReference type="OrthoDB" id="19903at2759"/>
<dbReference type="InterPro" id="IPR000152">
    <property type="entry name" value="EGF-type_Asp/Asn_hydroxyl_site"/>
</dbReference>
<evidence type="ECO:0000313" key="9">
    <source>
        <dbReference type="EMBL" id="RUS74766.1"/>
    </source>
</evidence>
<evidence type="ECO:0000256" key="7">
    <source>
        <dbReference type="SAM" id="MobiDB-lite"/>
    </source>
</evidence>
<dbReference type="Proteomes" id="UP000271974">
    <property type="component" value="Unassembled WGS sequence"/>
</dbReference>
<reference evidence="9 10" key="1">
    <citation type="submission" date="2019-01" db="EMBL/GenBank/DDBJ databases">
        <title>A draft genome assembly of the solar-powered sea slug Elysia chlorotica.</title>
        <authorList>
            <person name="Cai H."/>
            <person name="Li Q."/>
            <person name="Fang X."/>
            <person name="Li J."/>
            <person name="Curtis N.E."/>
            <person name="Altenburger A."/>
            <person name="Shibata T."/>
            <person name="Feng M."/>
            <person name="Maeda T."/>
            <person name="Schwartz J.A."/>
            <person name="Shigenobu S."/>
            <person name="Lundholm N."/>
            <person name="Nishiyama T."/>
            <person name="Yang H."/>
            <person name="Hasebe M."/>
            <person name="Li S."/>
            <person name="Pierce S.K."/>
            <person name="Wang J."/>
        </authorList>
    </citation>
    <scope>NUCLEOTIDE SEQUENCE [LARGE SCALE GENOMIC DNA]</scope>
    <source>
        <strain evidence="9">EC2010</strain>
        <tissue evidence="9">Whole organism of an adult</tissue>
    </source>
</reference>
<sequence length="167" mass="18576">DIDECATAPCEEDQYCSNTQGSYTCFSCDEACESCTGSGPKKCRECRGGFTRAEDSTECVDDNECDTDTSLCNGENEMCKNTPGSYECACQTGFSRRDEACVPSPKERVTSERKLETPPNLKDQLQRQLDQRRSLDWSKYRDNPSVLAHFLAMAAYGLSCHLARGSR</sequence>
<keyword evidence="10" id="KW-1185">Reference proteome</keyword>
<dbReference type="PANTHER" id="PTHR24050:SF25">
    <property type="entry name" value="COMPLEMENT COMPONENT C1Q RECEPTOR"/>
    <property type="match status" value="1"/>
</dbReference>